<feature type="domain" description="SGNH hydrolase-type esterase" evidence="4">
    <location>
        <begin position="48"/>
        <end position="240"/>
    </location>
</feature>
<comment type="caution">
    <text evidence="5">The sequence shown here is derived from an EMBL/GenBank/DDBJ whole genome shotgun (WGS) entry which is preliminary data.</text>
</comment>
<dbReference type="InterPro" id="IPR036514">
    <property type="entry name" value="SGNH_hydro_sf"/>
</dbReference>
<evidence type="ECO:0000256" key="2">
    <source>
        <dbReference type="ARBA" id="ARBA00022801"/>
    </source>
</evidence>
<dbReference type="Proteomes" id="UP000325372">
    <property type="component" value="Unassembled WGS sequence"/>
</dbReference>
<dbReference type="Gene3D" id="3.40.50.1110">
    <property type="entry name" value="SGNH hydrolase"/>
    <property type="match status" value="1"/>
</dbReference>
<name>A0A5N0T7P3_9GAMM</name>
<evidence type="ECO:0000256" key="3">
    <source>
        <dbReference type="SAM" id="MobiDB-lite"/>
    </source>
</evidence>
<dbReference type="SUPFAM" id="SSF52266">
    <property type="entry name" value="SGNH hydrolase"/>
    <property type="match status" value="1"/>
</dbReference>
<evidence type="ECO:0000256" key="1">
    <source>
        <dbReference type="ARBA" id="ARBA00008668"/>
    </source>
</evidence>
<evidence type="ECO:0000313" key="6">
    <source>
        <dbReference type="Proteomes" id="UP000325372"/>
    </source>
</evidence>
<sequence length="292" mass="31039">MNTLTTMPRILIEMSLARAMLLAAVTVTALFMAMTAMGSPPSRILIAGDSTASDYPVERAPQAGWGQALPYFTADGVTVINRAVSGRSTKSYIDEGKWDALLEMVQAGDLVLISFGHNDSRDDAPERYAPADGNYRDNMVRFARDIEALGATPVILSPAAHRLWEGPAMVETHGLYALNAGLAADEAGAAFIDLSNASLAYFESLGREPTKQDFLWLSPENANARFPDGVEDNTHFTELGACGVARVVALALSGLPDAQSRVSVEPTPGTGDADGRPVDVLECAASFPRPVP</sequence>
<dbReference type="CDD" id="cd01821">
    <property type="entry name" value="Rhamnogalacturan_acetylesterase_like"/>
    <property type="match status" value="1"/>
</dbReference>
<accession>A0A5N0T7P3</accession>
<dbReference type="EMBL" id="VYXP01000009">
    <property type="protein sequence ID" value="KAA9130167.1"/>
    <property type="molecule type" value="Genomic_DNA"/>
</dbReference>
<proteinExistence type="inferred from homology"/>
<organism evidence="5 6">
    <name type="scientific">Marinihelvus fidelis</name>
    <dbReference type="NCBI Taxonomy" id="2613842"/>
    <lineage>
        <taxon>Bacteria</taxon>
        <taxon>Pseudomonadati</taxon>
        <taxon>Pseudomonadota</taxon>
        <taxon>Gammaproteobacteria</taxon>
        <taxon>Chromatiales</taxon>
        <taxon>Wenzhouxiangellaceae</taxon>
        <taxon>Marinihelvus</taxon>
    </lineage>
</organism>
<dbReference type="AlphaFoldDB" id="A0A5N0T7P3"/>
<dbReference type="InterPro" id="IPR013830">
    <property type="entry name" value="SGNH_hydro"/>
</dbReference>
<evidence type="ECO:0000259" key="4">
    <source>
        <dbReference type="Pfam" id="PF13472"/>
    </source>
</evidence>
<keyword evidence="2" id="KW-0378">Hydrolase</keyword>
<evidence type="ECO:0000313" key="5">
    <source>
        <dbReference type="EMBL" id="KAA9130167.1"/>
    </source>
</evidence>
<feature type="region of interest" description="Disordered" evidence="3">
    <location>
        <begin position="259"/>
        <end position="278"/>
    </location>
</feature>
<keyword evidence="6" id="KW-1185">Reference proteome</keyword>
<reference evidence="5 6" key="1">
    <citation type="submission" date="2019-09" db="EMBL/GenBank/DDBJ databases">
        <title>Wenzhouxiangella sp. Genome sequencing and assembly.</title>
        <authorList>
            <person name="Zhang R."/>
        </authorList>
    </citation>
    <scope>NUCLEOTIDE SEQUENCE [LARGE SCALE GENOMIC DNA]</scope>
    <source>
        <strain evidence="5 6">W260</strain>
    </source>
</reference>
<dbReference type="GO" id="GO:0016788">
    <property type="term" value="F:hydrolase activity, acting on ester bonds"/>
    <property type="evidence" value="ECO:0007669"/>
    <property type="project" value="UniProtKB-ARBA"/>
</dbReference>
<comment type="similarity">
    <text evidence="1">Belongs to the 'GDSL' lipolytic enzyme family.</text>
</comment>
<dbReference type="Pfam" id="PF13472">
    <property type="entry name" value="Lipase_GDSL_2"/>
    <property type="match status" value="1"/>
</dbReference>
<dbReference type="PANTHER" id="PTHR43695:SF1">
    <property type="entry name" value="RHAMNOGALACTURONAN ACETYLESTERASE"/>
    <property type="match status" value="1"/>
</dbReference>
<dbReference type="InterPro" id="IPR037459">
    <property type="entry name" value="RhgT-like"/>
</dbReference>
<gene>
    <name evidence="5" type="ORF">F3N42_13430</name>
</gene>
<dbReference type="PANTHER" id="PTHR43695">
    <property type="entry name" value="PUTATIVE (AFU_ORTHOLOGUE AFUA_2G17250)-RELATED"/>
    <property type="match status" value="1"/>
</dbReference>
<protein>
    <submittedName>
        <fullName evidence="5">Rhamnogalacturonan acetylesterase</fullName>
    </submittedName>
</protein>